<dbReference type="Proteomes" id="UP000006038">
    <property type="component" value="Chromosome 7"/>
</dbReference>
<dbReference type="OMA" id="PDAWPSK"/>
<evidence type="ECO:0000256" key="2">
    <source>
        <dbReference type="PROSITE-ProRule" id="PRU00117"/>
    </source>
</evidence>
<dbReference type="InterPro" id="IPR004088">
    <property type="entry name" value="KH_dom_type_1"/>
</dbReference>
<dbReference type="PANTHER" id="PTHR10288">
    <property type="entry name" value="KH DOMAIN CONTAINING RNA BINDING PROTEIN"/>
    <property type="match status" value="1"/>
</dbReference>
<dbReference type="Gramene" id="OB07G18730.1">
    <property type="protein sequence ID" value="OB07G18730.1"/>
    <property type="gene ID" value="OB07G18730"/>
</dbReference>
<keyword evidence="2" id="KW-0694">RNA-binding</keyword>
<dbReference type="CDD" id="cd22459">
    <property type="entry name" value="KH-I_PEPPER_rpt1_like"/>
    <property type="match status" value="1"/>
</dbReference>
<dbReference type="eggNOG" id="KOG2190">
    <property type="taxonomic scope" value="Eukaryota"/>
</dbReference>
<accession>J3MKE1</accession>
<evidence type="ECO:0000259" key="3">
    <source>
        <dbReference type="SMART" id="SM00322"/>
    </source>
</evidence>
<dbReference type="InterPro" id="IPR004087">
    <property type="entry name" value="KH_dom"/>
</dbReference>
<dbReference type="HOGENOM" id="CLU_022670_5_2_1"/>
<dbReference type="SUPFAM" id="SSF54791">
    <property type="entry name" value="Eukaryotic type KH-domain (KH-domain type I)"/>
    <property type="match status" value="3"/>
</dbReference>
<sequence>MLTQTFPGVPEPELGCLHSEVSPECANTSIPHIDCRQRATDIEQIEHEQFSFRLLCPVSLAGGLIGKNGVVVKAIEDNSGASVDVGGPVRGCMERAITVSAMENPGQKFSKVQDALLRIFDRMQKVESNSNMHSMSNNPLPCSARVLILQAQFGCLVGPSGAIIKDMVKSTRTRIKIFNETGVPACASQYELVLQITGEQSNVRNALSLISEKLRNHVFSSKRTTYSDGHVPSWDIHELTTSSHSEIDSVQNSINAFHLGSPGSPQIQKPANGNGTEINNPLINELQKLVNGNGSGTKNLNTGMQNDNGINISNHEITCLEETKLLRGIKTAIITRITYEIAVCGDNGNNVTKLREISGADISVHYPPSKTSDILMVISGTPEQAQLALAMFLDMVEKAQ</sequence>
<feature type="domain" description="K Homology" evidence="3">
    <location>
        <begin position="140"/>
        <end position="215"/>
    </location>
</feature>
<feature type="domain" description="K Homology" evidence="3">
    <location>
        <begin position="333"/>
        <end position="397"/>
    </location>
</feature>
<dbReference type="SMART" id="SM00322">
    <property type="entry name" value="KH"/>
    <property type="match status" value="3"/>
</dbReference>
<keyword evidence="5" id="KW-1185">Reference proteome</keyword>
<dbReference type="Pfam" id="PF00013">
    <property type="entry name" value="KH_1"/>
    <property type="match status" value="3"/>
</dbReference>
<dbReference type="EnsemblPlants" id="OB07G18730.1">
    <property type="protein sequence ID" value="OB07G18730.1"/>
    <property type="gene ID" value="OB07G18730"/>
</dbReference>
<dbReference type="PROSITE" id="PS50084">
    <property type="entry name" value="KH_TYPE_1"/>
    <property type="match status" value="3"/>
</dbReference>
<evidence type="ECO:0000313" key="5">
    <source>
        <dbReference type="Proteomes" id="UP000006038"/>
    </source>
</evidence>
<evidence type="ECO:0000256" key="1">
    <source>
        <dbReference type="ARBA" id="ARBA00022737"/>
    </source>
</evidence>
<dbReference type="AlphaFoldDB" id="J3MKE1"/>
<dbReference type="Gene3D" id="3.30.1370.10">
    <property type="entry name" value="K Homology domain, type 1"/>
    <property type="match status" value="3"/>
</dbReference>
<reference evidence="4" key="1">
    <citation type="journal article" date="2013" name="Nat. Commun.">
        <title>Whole-genome sequencing of Oryza brachyantha reveals mechanisms underlying Oryza genome evolution.</title>
        <authorList>
            <person name="Chen J."/>
            <person name="Huang Q."/>
            <person name="Gao D."/>
            <person name="Wang J."/>
            <person name="Lang Y."/>
            <person name="Liu T."/>
            <person name="Li B."/>
            <person name="Bai Z."/>
            <person name="Luis Goicoechea J."/>
            <person name="Liang C."/>
            <person name="Chen C."/>
            <person name="Zhang W."/>
            <person name="Sun S."/>
            <person name="Liao Y."/>
            <person name="Zhang X."/>
            <person name="Yang L."/>
            <person name="Song C."/>
            <person name="Wang M."/>
            <person name="Shi J."/>
            <person name="Liu G."/>
            <person name="Liu J."/>
            <person name="Zhou H."/>
            <person name="Zhou W."/>
            <person name="Yu Q."/>
            <person name="An N."/>
            <person name="Chen Y."/>
            <person name="Cai Q."/>
            <person name="Wang B."/>
            <person name="Liu B."/>
            <person name="Min J."/>
            <person name="Huang Y."/>
            <person name="Wu H."/>
            <person name="Li Z."/>
            <person name="Zhang Y."/>
            <person name="Yin Y."/>
            <person name="Song W."/>
            <person name="Jiang J."/>
            <person name="Jackson S.A."/>
            <person name="Wing R.A."/>
            <person name="Wang J."/>
            <person name="Chen M."/>
        </authorList>
    </citation>
    <scope>NUCLEOTIDE SEQUENCE [LARGE SCALE GENOMIC DNA]</scope>
    <source>
        <strain evidence="4">cv. IRGC 101232</strain>
    </source>
</reference>
<name>J3MKE1_ORYBR</name>
<keyword evidence="1" id="KW-0677">Repeat</keyword>
<organism evidence="4">
    <name type="scientific">Oryza brachyantha</name>
    <name type="common">malo sina</name>
    <dbReference type="NCBI Taxonomy" id="4533"/>
    <lineage>
        <taxon>Eukaryota</taxon>
        <taxon>Viridiplantae</taxon>
        <taxon>Streptophyta</taxon>
        <taxon>Embryophyta</taxon>
        <taxon>Tracheophyta</taxon>
        <taxon>Spermatophyta</taxon>
        <taxon>Magnoliopsida</taxon>
        <taxon>Liliopsida</taxon>
        <taxon>Poales</taxon>
        <taxon>Poaceae</taxon>
        <taxon>BOP clade</taxon>
        <taxon>Oryzoideae</taxon>
        <taxon>Oryzeae</taxon>
        <taxon>Oryzinae</taxon>
        <taxon>Oryza</taxon>
    </lineage>
</organism>
<protein>
    <recommendedName>
        <fullName evidence="3">K Homology domain-containing protein</fullName>
    </recommendedName>
</protein>
<evidence type="ECO:0000313" key="4">
    <source>
        <dbReference type="EnsemblPlants" id="OB07G18730.1"/>
    </source>
</evidence>
<reference evidence="4" key="2">
    <citation type="submission" date="2013-04" db="UniProtKB">
        <authorList>
            <consortium name="EnsemblPlants"/>
        </authorList>
    </citation>
    <scope>IDENTIFICATION</scope>
</reference>
<dbReference type="STRING" id="4533.J3MKE1"/>
<dbReference type="GO" id="GO:0003723">
    <property type="term" value="F:RNA binding"/>
    <property type="evidence" value="ECO:0007669"/>
    <property type="project" value="UniProtKB-UniRule"/>
</dbReference>
<dbReference type="InterPro" id="IPR036612">
    <property type="entry name" value="KH_dom_type_1_sf"/>
</dbReference>
<proteinExistence type="predicted"/>
<feature type="domain" description="K Homology" evidence="3">
    <location>
        <begin position="48"/>
        <end position="124"/>
    </location>
</feature>